<gene>
    <name evidence="5" type="ORF">OKJ99_12445</name>
</gene>
<dbReference type="InterPro" id="IPR011206">
    <property type="entry name" value="Citrate_lyase_beta/mcl1/mcl2"/>
</dbReference>
<evidence type="ECO:0000256" key="3">
    <source>
        <dbReference type="ARBA" id="ARBA00022842"/>
    </source>
</evidence>
<dbReference type="InterPro" id="IPR005000">
    <property type="entry name" value="Aldolase/citrate-lyase_domain"/>
</dbReference>
<proteinExistence type="predicted"/>
<evidence type="ECO:0000313" key="5">
    <source>
        <dbReference type="EMBL" id="MEB8338305.1"/>
    </source>
</evidence>
<evidence type="ECO:0000313" key="6">
    <source>
        <dbReference type="Proteomes" id="UP001354931"/>
    </source>
</evidence>
<dbReference type="PANTHER" id="PTHR32308:SF10">
    <property type="entry name" value="CITRATE LYASE SUBUNIT BETA"/>
    <property type="match status" value="1"/>
</dbReference>
<keyword evidence="3" id="KW-0460">Magnesium</keyword>
<keyword evidence="6" id="KW-1185">Reference proteome</keyword>
<evidence type="ECO:0000259" key="4">
    <source>
        <dbReference type="Pfam" id="PF03328"/>
    </source>
</evidence>
<name>A0ABU6F2S2_9ACTN</name>
<evidence type="ECO:0000256" key="1">
    <source>
        <dbReference type="ARBA" id="ARBA00001946"/>
    </source>
</evidence>
<protein>
    <submittedName>
        <fullName evidence="5">CoA ester lyase</fullName>
    </submittedName>
</protein>
<dbReference type="PANTHER" id="PTHR32308">
    <property type="entry name" value="LYASE BETA SUBUNIT, PUTATIVE (AFU_ORTHOLOGUE AFUA_4G13030)-RELATED"/>
    <property type="match status" value="1"/>
</dbReference>
<evidence type="ECO:0000256" key="2">
    <source>
        <dbReference type="ARBA" id="ARBA00022723"/>
    </source>
</evidence>
<comment type="cofactor">
    <cofactor evidence="1">
        <name>Mg(2+)</name>
        <dbReference type="ChEBI" id="CHEBI:18420"/>
    </cofactor>
</comment>
<dbReference type="InterPro" id="IPR040442">
    <property type="entry name" value="Pyrv_kinase-like_dom_sf"/>
</dbReference>
<dbReference type="Proteomes" id="UP001354931">
    <property type="component" value="Unassembled WGS sequence"/>
</dbReference>
<sequence>MTDAPEVSDAPDAPDGREAIVAARSFLFVPGDRPDRYAKAHASGADLVIIDLEDAVAPADKDAARAHVAAWLAAGHRPVVRVNAPGTPWSEADLAMAAEHGCPVMVPKSEDPAALSEIAARTAGRCPLIALIETARGVLRAHEVSEAPGVVRLAFGNVDLAADLGVAHDDHLALAHARSQVVLAAAAAGLCPPVDGVTTAVRDADALTGDVTHGRRLGFAGKLCIHPAQLPTVASGFAPTDAELAWAKSVLAAGGAVTTVDGQMVDKPVLERARRLLAQAGRTG</sequence>
<dbReference type="SUPFAM" id="SSF51621">
    <property type="entry name" value="Phosphoenolpyruvate/pyruvate domain"/>
    <property type="match status" value="1"/>
</dbReference>
<reference evidence="5 6" key="1">
    <citation type="submission" date="2022-10" db="EMBL/GenBank/DDBJ databases">
        <authorList>
            <person name="Xie J."/>
            <person name="Shen N."/>
        </authorList>
    </citation>
    <scope>NUCLEOTIDE SEQUENCE [LARGE SCALE GENOMIC DNA]</scope>
    <source>
        <strain evidence="5 6">YIM65594</strain>
    </source>
</reference>
<feature type="domain" description="HpcH/HpaI aldolase/citrate lyase" evidence="4">
    <location>
        <begin position="24"/>
        <end position="227"/>
    </location>
</feature>
<dbReference type="Pfam" id="PF03328">
    <property type="entry name" value="HpcH_HpaI"/>
    <property type="match status" value="1"/>
</dbReference>
<dbReference type="GO" id="GO:0016829">
    <property type="term" value="F:lyase activity"/>
    <property type="evidence" value="ECO:0007669"/>
    <property type="project" value="UniProtKB-KW"/>
</dbReference>
<dbReference type="EMBL" id="JAOZYC010000093">
    <property type="protein sequence ID" value="MEB8338305.1"/>
    <property type="molecule type" value="Genomic_DNA"/>
</dbReference>
<keyword evidence="5" id="KW-0456">Lyase</keyword>
<accession>A0ABU6F2S2</accession>
<comment type="caution">
    <text evidence="5">The sequence shown here is derived from an EMBL/GenBank/DDBJ whole genome shotgun (WGS) entry which is preliminary data.</text>
</comment>
<organism evidence="5 6">
    <name type="scientific">Streptomyces endophyticus</name>
    <dbReference type="NCBI Taxonomy" id="714166"/>
    <lineage>
        <taxon>Bacteria</taxon>
        <taxon>Bacillati</taxon>
        <taxon>Actinomycetota</taxon>
        <taxon>Actinomycetes</taxon>
        <taxon>Kitasatosporales</taxon>
        <taxon>Streptomycetaceae</taxon>
        <taxon>Streptomyces</taxon>
    </lineage>
</organism>
<dbReference type="PIRSF" id="PIRSF015582">
    <property type="entry name" value="Cit_lyase_B"/>
    <property type="match status" value="1"/>
</dbReference>
<dbReference type="Gene3D" id="3.20.20.60">
    <property type="entry name" value="Phosphoenolpyruvate-binding domains"/>
    <property type="match status" value="1"/>
</dbReference>
<dbReference type="RefSeq" id="WP_326016094.1">
    <property type="nucleotide sequence ID" value="NZ_JAOZYC010000093.1"/>
</dbReference>
<keyword evidence="2" id="KW-0479">Metal-binding</keyword>
<dbReference type="InterPro" id="IPR015813">
    <property type="entry name" value="Pyrv/PenolPyrv_kinase-like_dom"/>
</dbReference>